<dbReference type="EMBL" id="VSWD01000003">
    <property type="protein sequence ID" value="KAK3106103.1"/>
    <property type="molecule type" value="Genomic_DNA"/>
</dbReference>
<dbReference type="SUPFAM" id="SSF51197">
    <property type="entry name" value="Clavaminate synthase-like"/>
    <property type="match status" value="1"/>
</dbReference>
<organism evidence="2 3">
    <name type="scientific">Pinctada imbricata</name>
    <name type="common">Atlantic pearl-oyster</name>
    <name type="synonym">Pinctada martensii</name>
    <dbReference type="NCBI Taxonomy" id="66713"/>
    <lineage>
        <taxon>Eukaryota</taxon>
        <taxon>Metazoa</taxon>
        <taxon>Spiralia</taxon>
        <taxon>Lophotrochozoa</taxon>
        <taxon>Mollusca</taxon>
        <taxon>Bivalvia</taxon>
        <taxon>Autobranchia</taxon>
        <taxon>Pteriomorphia</taxon>
        <taxon>Pterioida</taxon>
        <taxon>Pterioidea</taxon>
        <taxon>Pteriidae</taxon>
        <taxon>Pinctada</taxon>
    </lineage>
</organism>
<evidence type="ECO:0000313" key="3">
    <source>
        <dbReference type="Proteomes" id="UP001186944"/>
    </source>
</evidence>
<comment type="caution">
    <text evidence="2">The sequence shown here is derived from an EMBL/GenBank/DDBJ whole genome shotgun (WGS) entry which is preliminary data.</text>
</comment>
<dbReference type="Pfam" id="PF05721">
    <property type="entry name" value="PhyH"/>
    <property type="match status" value="1"/>
</dbReference>
<evidence type="ECO:0000313" key="2">
    <source>
        <dbReference type="EMBL" id="KAK3106103.1"/>
    </source>
</evidence>
<gene>
    <name evidence="2" type="ORF">FSP39_012787</name>
</gene>
<dbReference type="InterPro" id="IPR008775">
    <property type="entry name" value="Phytyl_CoA_dOase-like"/>
</dbReference>
<reference evidence="2" key="1">
    <citation type="submission" date="2019-08" db="EMBL/GenBank/DDBJ databases">
        <title>The improved chromosome-level genome for the pearl oyster Pinctada fucata martensii using PacBio sequencing and Hi-C.</title>
        <authorList>
            <person name="Zheng Z."/>
        </authorList>
    </citation>
    <scope>NUCLEOTIDE SEQUENCE</scope>
    <source>
        <strain evidence="2">ZZ-2019</strain>
        <tissue evidence="2">Adductor muscle</tissue>
    </source>
</reference>
<name>A0AA89CCQ3_PINIB</name>
<feature type="compositionally biased region" description="Polar residues" evidence="1">
    <location>
        <begin position="368"/>
        <end position="384"/>
    </location>
</feature>
<dbReference type="Gene3D" id="2.60.120.620">
    <property type="entry name" value="q2cbj1_9rhob like domain"/>
    <property type="match status" value="1"/>
</dbReference>
<evidence type="ECO:0008006" key="4">
    <source>
        <dbReference type="Google" id="ProtNLM"/>
    </source>
</evidence>
<protein>
    <recommendedName>
        <fullName evidence="4">Phytanoyl-CoA dioxygenase</fullName>
    </recommendedName>
</protein>
<sequence length="384" mass="44626">MGNRCRLWTALCHASSRRFGYPDYVRTTLPLFRLPRCLEELPLWCKTTSSLAKVKNDLENKGYTVVPDVLDPADCDKYIADYKSWVDKFTDDPPHWRRSLIQQYRVAHCDPTWRVRLAAKSVFERIWNTRKLFCSMDGIAIGEPPELGRTAYYKDGDNWFHIDQGSWRDGLHVFQGAVYLEGTSEDDHCFRVMEGSCRFHKEFFDTFPKAKEEAAGTDFYILHDEHKEFYRQMGCKEKRVPVPKGGIVLWDSRTVHDNAGPKKGRENQDRWRYVVFVCMAPAIWASQQEVDLKIKAYNKMVATAHWPSQGVWLFPGTADCTLTKDKAQMEIIDELPEIAKSVDVKQMVGIEKYDFEDGEPNDPGWQPKWNTDRFSTVKTSPYFS</sequence>
<evidence type="ECO:0000256" key="1">
    <source>
        <dbReference type="SAM" id="MobiDB-lite"/>
    </source>
</evidence>
<feature type="region of interest" description="Disordered" evidence="1">
    <location>
        <begin position="355"/>
        <end position="384"/>
    </location>
</feature>
<dbReference type="AlphaFoldDB" id="A0AA89CCQ3"/>
<proteinExistence type="predicted"/>
<keyword evidence="3" id="KW-1185">Reference proteome</keyword>
<dbReference type="PANTHER" id="PTHR31630">
    <property type="entry name" value="PHYTANOYL-COA DIOXYGENASE-RELATED-RELATED"/>
    <property type="match status" value="1"/>
</dbReference>
<accession>A0AA89CCQ3</accession>
<dbReference type="Proteomes" id="UP001186944">
    <property type="component" value="Unassembled WGS sequence"/>
</dbReference>
<dbReference type="PANTHER" id="PTHR31630:SF6">
    <property type="entry name" value="PHYTANOYL-COA DIOXYGENASE-RELATED"/>
    <property type="match status" value="1"/>
</dbReference>